<dbReference type="GO" id="GO:0043884">
    <property type="term" value="F:CO-methylating acetyl-CoA synthase activity"/>
    <property type="evidence" value="ECO:0007669"/>
    <property type="project" value="UniProtKB-EC"/>
</dbReference>
<proteinExistence type="predicted"/>
<dbReference type="PANTHER" id="PTHR42281">
    <property type="match status" value="1"/>
</dbReference>
<feature type="domain" description="Carbon monoxide dehydrogenase subunit alpha ,N-terminal" evidence="7">
    <location>
        <begin position="23"/>
        <end position="110"/>
    </location>
</feature>
<comment type="caution">
    <text evidence="9">The sequence shown here is derived from an EMBL/GenBank/DDBJ whole genome shotgun (WGS) entry which is preliminary data.</text>
</comment>
<organism evidence="9 10">
    <name type="scientific">Tectimicrobiota bacterium</name>
    <dbReference type="NCBI Taxonomy" id="2528274"/>
    <lineage>
        <taxon>Bacteria</taxon>
        <taxon>Pseudomonadati</taxon>
        <taxon>Nitrospinota/Tectimicrobiota group</taxon>
        <taxon>Candidatus Tectimicrobiota</taxon>
    </lineage>
</organism>
<dbReference type="InterPro" id="IPR016099">
    <property type="entry name" value="Prismane-like_a/b-sand"/>
</dbReference>
<dbReference type="Pfam" id="PF19436">
    <property type="entry name" value="ACS_CODH_B_C"/>
    <property type="match status" value="1"/>
</dbReference>
<dbReference type="AlphaFoldDB" id="A0A933GLS3"/>
<evidence type="ECO:0000313" key="9">
    <source>
        <dbReference type="EMBL" id="MBI4595766.1"/>
    </source>
</evidence>
<sequence length="725" mass="80321">MSKIIASAAIRGSHKVVNDAEAFLDKAISEKGKDQKVEFPETAFYFPMAYALLGVKVQKLGDVVPLMAYVKSLLPEVPTENLWLPYLGNTLDSGVATMLAEEIIVALRYLYAQEPQPNCNGFFTDTILRTLGLQLVDGRMPGFAAILGAAPDNKTAVKVIRELQKRSILIFVGSSTNGRSIIDQLLEENIEMGWDTYIVPYGRDTITGIYPLNWAIRGAMTFGGVKPGNAKDCLLYTKNRVFAFGLTLGEVDDVKYATGAGAINMGFPVIADTPIPEIRPTGICTYEHVVHELDYDKIVPTCIEVRGVKVKVQEIPIPVPYAAAFEGETVRAEQMQVQFGGKYTHSFEFIRSKSMDEVEDGKIELKGPDCDAIPQGSALPLGIVVDVAGRKMKKDFEPILERQLHRYINHAMGIFHMGQRDMTWLRISKDAFKSGFRLKHFGEIVKAELKNEYGALVDKVQITIYTDKEAVDKWIQEARMVYTERDARVAGMTDESVDIFYSCTLCQSYAPNHVCIISPERLGLCGAYNWLDGRANYEINPTGANKPVTKKRCIDEVKGQWDGVNEFVYRTSNQNISKFNAYSLMEDPMTSCGCFECLVVIIPEANGVMVVNREYPGMTPCGMAFSTLAGSVGGGNQTPGFLGVGRLYLTSKKFISADGGLQRIVWMPKELKQQLHDALVKRAHEIGDPDFVNKIADESIGVTAEEILPYLEQVAHPALTMDPLM</sequence>
<dbReference type="Gene3D" id="3.40.970.20">
    <property type="entry name" value="Carbon monoxide dehydrogenase alpha subunit. Chain D, domain 4"/>
    <property type="match status" value="1"/>
</dbReference>
<dbReference type="PANTHER" id="PTHR42281:SF1">
    <property type="entry name" value="ACETYL-COA DECARBONYLASE_SYNTHASE COMPLEX SUBUNIT BETA 1"/>
    <property type="match status" value="1"/>
</dbReference>
<keyword evidence="6" id="KW-0411">Iron-sulfur</keyword>
<keyword evidence="3" id="KW-0808">Transferase</keyword>
<name>A0A933GLS3_UNCTE</name>
<dbReference type="SUPFAM" id="SSF56821">
    <property type="entry name" value="Prismane protein-like"/>
    <property type="match status" value="1"/>
</dbReference>
<dbReference type="Pfam" id="PF18537">
    <property type="entry name" value="CODH_A_N"/>
    <property type="match status" value="1"/>
</dbReference>
<dbReference type="InterPro" id="IPR004461">
    <property type="entry name" value="CO_DH/Ac-CoA_synth_bsu"/>
</dbReference>
<reference evidence="9" key="1">
    <citation type="submission" date="2020-07" db="EMBL/GenBank/DDBJ databases">
        <title>Huge and variable diversity of episymbiotic CPR bacteria and DPANN archaea in groundwater ecosystems.</title>
        <authorList>
            <person name="He C.Y."/>
            <person name="Keren R."/>
            <person name="Whittaker M."/>
            <person name="Farag I.F."/>
            <person name="Doudna J."/>
            <person name="Cate J.H.D."/>
            <person name="Banfield J.F."/>
        </authorList>
    </citation>
    <scope>NUCLEOTIDE SEQUENCE</scope>
    <source>
        <strain evidence="9">NC_groundwater_1482_Ag_S-0.65um_47_24</strain>
    </source>
</reference>
<dbReference type="NCBIfam" id="NF003379">
    <property type="entry name" value="PRK04456.1"/>
    <property type="match status" value="1"/>
</dbReference>
<dbReference type="Gene3D" id="3.40.50.2030">
    <property type="match status" value="1"/>
</dbReference>
<dbReference type="Proteomes" id="UP000772181">
    <property type="component" value="Unassembled WGS sequence"/>
</dbReference>
<evidence type="ECO:0000256" key="2">
    <source>
        <dbReference type="ARBA" id="ARBA00022596"/>
    </source>
</evidence>
<dbReference type="GO" id="GO:0006084">
    <property type="term" value="P:acetyl-CoA metabolic process"/>
    <property type="evidence" value="ECO:0007669"/>
    <property type="project" value="InterPro"/>
</dbReference>
<dbReference type="InterPro" id="IPR045822">
    <property type="entry name" value="ACS_CODH_B_C"/>
</dbReference>
<accession>A0A933GLS3</accession>
<evidence type="ECO:0000256" key="6">
    <source>
        <dbReference type="ARBA" id="ARBA00023014"/>
    </source>
</evidence>
<gene>
    <name evidence="9" type="primary">cdhC</name>
    <name evidence="9" type="ORF">HY730_05230</name>
</gene>
<evidence type="ECO:0000259" key="7">
    <source>
        <dbReference type="Pfam" id="PF18537"/>
    </source>
</evidence>
<evidence type="ECO:0000259" key="8">
    <source>
        <dbReference type="Pfam" id="PF19436"/>
    </source>
</evidence>
<dbReference type="GO" id="GO:0043885">
    <property type="term" value="F:anaerobic carbon-monoxide dehydrogenase activity"/>
    <property type="evidence" value="ECO:0007669"/>
    <property type="project" value="InterPro"/>
</dbReference>
<keyword evidence="2" id="KW-0533">Nickel</keyword>
<evidence type="ECO:0000313" key="10">
    <source>
        <dbReference type="Proteomes" id="UP000772181"/>
    </source>
</evidence>
<evidence type="ECO:0000256" key="4">
    <source>
        <dbReference type="ARBA" id="ARBA00022723"/>
    </source>
</evidence>
<keyword evidence="5" id="KW-0408">Iron</keyword>
<dbReference type="NCBIfam" id="NF007078">
    <property type="entry name" value="PRK09529.1"/>
    <property type="match status" value="1"/>
</dbReference>
<dbReference type="GO" id="GO:0046872">
    <property type="term" value="F:metal ion binding"/>
    <property type="evidence" value="ECO:0007669"/>
    <property type="project" value="UniProtKB-KW"/>
</dbReference>
<evidence type="ECO:0000256" key="3">
    <source>
        <dbReference type="ARBA" id="ARBA00022679"/>
    </source>
</evidence>
<dbReference type="NCBIfam" id="NF040764">
    <property type="entry name" value="CODH_ACS_al_bet"/>
    <property type="match status" value="1"/>
</dbReference>
<evidence type="ECO:0000256" key="1">
    <source>
        <dbReference type="ARBA" id="ARBA00012244"/>
    </source>
</evidence>
<protein>
    <recommendedName>
        <fullName evidence="1">CO-methylating acetyl-CoA synthase</fullName>
        <ecNumber evidence="1">2.3.1.169</ecNumber>
    </recommendedName>
</protein>
<dbReference type="Gene3D" id="1.10.8.190">
    <property type="entry name" value="Carbon monoxide dehydrogenase alpha subunit. Chain M, domain 1"/>
    <property type="match status" value="1"/>
</dbReference>
<dbReference type="InterPro" id="IPR038571">
    <property type="entry name" value="CO_DH/Ac-CoA_synth_bsu_3_sf"/>
</dbReference>
<dbReference type="Pfam" id="PF03598">
    <property type="entry name" value="CdhC"/>
    <property type="match status" value="1"/>
</dbReference>
<dbReference type="EC" id="2.3.1.169" evidence="1"/>
<dbReference type="Gene3D" id="3.30.1650.10">
    <property type="entry name" value="Bifunctional carbon monoxide dehydrogenase/acetyl-coa synthase(codh/acs), Chain M, domain 3"/>
    <property type="match status" value="1"/>
</dbReference>
<dbReference type="Gene3D" id="3.40.1470.10">
    <property type="entry name" value="Bifunctional carbon monoxide dehydrogenase/acetyl-coa synthase(codh/acs), Chain M, domain 5"/>
    <property type="match status" value="1"/>
</dbReference>
<evidence type="ECO:0000256" key="5">
    <source>
        <dbReference type="ARBA" id="ARBA00023004"/>
    </source>
</evidence>
<dbReference type="EMBL" id="JACQWF010000239">
    <property type="protein sequence ID" value="MBI4595766.1"/>
    <property type="molecule type" value="Genomic_DNA"/>
</dbReference>
<dbReference type="NCBIfam" id="TIGR00316">
    <property type="entry name" value="cdhC"/>
    <property type="match status" value="1"/>
</dbReference>
<dbReference type="InterPro" id="IPR011254">
    <property type="entry name" value="Prismane-like_sf"/>
</dbReference>
<keyword evidence="4" id="KW-0479">Metal-binding</keyword>
<dbReference type="InterPro" id="IPR041350">
    <property type="entry name" value="CODH_A_N"/>
</dbReference>
<dbReference type="GO" id="GO:0051536">
    <property type="term" value="F:iron-sulfur cluster binding"/>
    <property type="evidence" value="ECO:0007669"/>
    <property type="project" value="UniProtKB-KW"/>
</dbReference>
<feature type="domain" description="CO dehydrogenase/acetyl-CoA synthase complex beta subunit C-terminal" evidence="8">
    <location>
        <begin position="482"/>
        <end position="725"/>
    </location>
</feature>